<comment type="caution">
    <text evidence="1">The sequence shown here is derived from an EMBL/GenBank/DDBJ whole genome shotgun (WGS) entry which is preliminary data.</text>
</comment>
<dbReference type="InterPro" id="IPR011990">
    <property type="entry name" value="TPR-like_helical_dom_sf"/>
</dbReference>
<accession>A0ABN3G172</accession>
<dbReference type="Gene3D" id="1.25.40.10">
    <property type="entry name" value="Tetratricopeptide repeat domain"/>
    <property type="match status" value="1"/>
</dbReference>
<sequence>MSRTELADAVNTALDQLYPGRDLTAHYVDSRWIGKLERGEHRWPSDERRTALRHALGTATDTELGLYIPRHTADAVTPAGLKPKPSSGDWEERTVLLRQQWRLLVQTDRLFGPAAALLGVSAQLTLLQQVLDGGPVTFRPDLIRVAAQYAESAAWLHQSLDERDAAFHWTSRALGWSDQAQDPVMMAWARYRSSQHWLFAGDPHKAAKDAAAAMRLDAKLPGPMRAALRVQHAHTSAANGQHRAAERLLDGAHRWAADRHTSKPDGEHGSYCTSGYIEMYRGTCLRLAERPDAAIAVLDAALPSMSPLHRQDYTTALVNKAAAHIAAGQPDQAAATAHTALPIARNAGTRRTLNQLAHIGAAVRDYRNLNHVGAFLDDLKERA</sequence>
<keyword evidence="2" id="KW-1185">Reference proteome</keyword>
<reference evidence="1 2" key="1">
    <citation type="journal article" date="2019" name="Int. J. Syst. Evol. Microbiol.">
        <title>The Global Catalogue of Microorganisms (GCM) 10K type strain sequencing project: providing services to taxonomists for standard genome sequencing and annotation.</title>
        <authorList>
            <consortium name="The Broad Institute Genomics Platform"/>
            <consortium name="The Broad Institute Genome Sequencing Center for Infectious Disease"/>
            <person name="Wu L."/>
            <person name="Ma J."/>
        </authorList>
    </citation>
    <scope>NUCLEOTIDE SEQUENCE [LARGE SCALE GENOMIC DNA]</scope>
    <source>
        <strain evidence="1 2">JCM 3272</strain>
    </source>
</reference>
<evidence type="ECO:0008006" key="3">
    <source>
        <dbReference type="Google" id="ProtNLM"/>
    </source>
</evidence>
<dbReference type="SUPFAM" id="SSF48452">
    <property type="entry name" value="TPR-like"/>
    <property type="match status" value="1"/>
</dbReference>
<dbReference type="Proteomes" id="UP001501444">
    <property type="component" value="Unassembled WGS sequence"/>
</dbReference>
<evidence type="ECO:0000313" key="1">
    <source>
        <dbReference type="EMBL" id="GAA2342054.1"/>
    </source>
</evidence>
<organism evidence="1 2">
    <name type="scientific">Dactylosporangium salmoneum</name>
    <dbReference type="NCBI Taxonomy" id="53361"/>
    <lineage>
        <taxon>Bacteria</taxon>
        <taxon>Bacillati</taxon>
        <taxon>Actinomycetota</taxon>
        <taxon>Actinomycetes</taxon>
        <taxon>Micromonosporales</taxon>
        <taxon>Micromonosporaceae</taxon>
        <taxon>Dactylosporangium</taxon>
    </lineage>
</organism>
<dbReference type="RefSeq" id="WP_344612560.1">
    <property type="nucleotide sequence ID" value="NZ_BAAARV010000021.1"/>
</dbReference>
<proteinExistence type="predicted"/>
<evidence type="ECO:0000313" key="2">
    <source>
        <dbReference type="Proteomes" id="UP001501444"/>
    </source>
</evidence>
<dbReference type="EMBL" id="BAAARV010000021">
    <property type="protein sequence ID" value="GAA2342054.1"/>
    <property type="molecule type" value="Genomic_DNA"/>
</dbReference>
<gene>
    <name evidence="1" type="ORF">GCM10010170_025920</name>
</gene>
<name>A0ABN3G172_9ACTN</name>
<protein>
    <recommendedName>
        <fullName evidence="3">XRE family transcriptional regulator</fullName>
    </recommendedName>
</protein>